<dbReference type="GO" id="GO:0004062">
    <property type="term" value="F:aryl sulfotransferase activity"/>
    <property type="evidence" value="ECO:0007669"/>
    <property type="project" value="InterPro"/>
</dbReference>
<dbReference type="SUPFAM" id="SSF63829">
    <property type="entry name" value="Calcium-dependent phosphotriesterase"/>
    <property type="match status" value="1"/>
</dbReference>
<dbReference type="Pfam" id="PF05935">
    <property type="entry name" value="Arylsulfotrans"/>
    <property type="match status" value="1"/>
</dbReference>
<dbReference type="InterPro" id="IPR010262">
    <property type="entry name" value="Arylsulfotransferase_bact"/>
</dbReference>
<dbReference type="Pfam" id="PF17425">
    <property type="entry name" value="Arylsulfotran_N"/>
    <property type="match status" value="1"/>
</dbReference>
<keyword evidence="3" id="KW-1185">Reference proteome</keyword>
<dbReference type="EMBL" id="BMAY01000003">
    <property type="protein sequence ID" value="GFZ26728.1"/>
    <property type="molecule type" value="Genomic_DNA"/>
</dbReference>
<dbReference type="InterPro" id="IPR053143">
    <property type="entry name" value="Arylsulfate_ST"/>
</dbReference>
<organism evidence="2 3">
    <name type="scientific">Lactobacillus corticis</name>
    <dbReference type="NCBI Taxonomy" id="2201249"/>
    <lineage>
        <taxon>Bacteria</taxon>
        <taxon>Bacillati</taxon>
        <taxon>Bacillota</taxon>
        <taxon>Bacilli</taxon>
        <taxon>Lactobacillales</taxon>
        <taxon>Lactobacillaceae</taxon>
        <taxon>Lactobacillus</taxon>
    </lineage>
</organism>
<reference evidence="2" key="1">
    <citation type="submission" date="2020-08" db="EMBL/GenBank/DDBJ databases">
        <title>Taxonomic study for Lactobacillus species isolated from hardwood bark.</title>
        <authorList>
            <person name="Tohno M."/>
            <person name="Tanizawa Y."/>
        </authorList>
    </citation>
    <scope>NUCLEOTIDE SEQUENCE</scope>
    <source>
        <strain evidence="2">B40</strain>
    </source>
</reference>
<comment type="caution">
    <text evidence="2">The sequence shown here is derived from an EMBL/GenBank/DDBJ whole genome shotgun (WGS) entry which is preliminary data.</text>
</comment>
<proteinExistence type="predicted"/>
<gene>
    <name evidence="2" type="ORF">LCB40_06080</name>
</gene>
<evidence type="ECO:0000259" key="1">
    <source>
        <dbReference type="Pfam" id="PF17425"/>
    </source>
</evidence>
<dbReference type="PROSITE" id="PS51257">
    <property type="entry name" value="PROKAR_LIPOPROTEIN"/>
    <property type="match status" value="1"/>
</dbReference>
<evidence type="ECO:0000313" key="3">
    <source>
        <dbReference type="Proteomes" id="UP000677218"/>
    </source>
</evidence>
<dbReference type="InterPro" id="IPR035391">
    <property type="entry name" value="Arylsulfotran_N"/>
</dbReference>
<dbReference type="AlphaFoldDB" id="A0A916VHW6"/>
<dbReference type="InterPro" id="IPR038477">
    <property type="entry name" value="ASST_N_sf"/>
</dbReference>
<accession>A0A916VHW6</accession>
<protein>
    <submittedName>
        <fullName evidence="2">Arylsulfate sulfotransferase</fullName>
    </submittedName>
</protein>
<feature type="domain" description="Arylsulfotransferase N-terminal" evidence="1">
    <location>
        <begin position="117"/>
        <end position="202"/>
    </location>
</feature>
<evidence type="ECO:0000313" key="2">
    <source>
        <dbReference type="EMBL" id="GFZ26728.1"/>
    </source>
</evidence>
<name>A0A916VHW6_9LACO</name>
<dbReference type="Gene3D" id="2.60.40.3100">
    <property type="entry name" value="Arylsulphate sulphotransferase monomer, N-terminal domain"/>
    <property type="match status" value="1"/>
</dbReference>
<dbReference type="Proteomes" id="UP000677218">
    <property type="component" value="Unassembled WGS sequence"/>
</dbReference>
<sequence>MQIVKKITTSAVIILTGSLLFGCSNDDNSSSSSQTSTNSTSYVKSTAKSASQNNQLGKKWNINKLISDKGSNVKTLNYSDLNISSVADIYNTSNQQAIAKKLASLKSEKNYSFKNPLVVSDPYLTNTTGLYLYFKTDKAVKISYTVKAKGYASYSNTLYNPNGTYAKTHEYQLIGAVAGVKNTITLTATTKSGKKTTTTFTYTPNKLQSTVANTYKVKTYASKQKLSNGLFAVMGNQASSTIRSTYYIDNNGVIRGEVPIIGYNSMRLNFTSDQQMYLGISRGGFAKINRLGQVTQVINTEKQGYDVHHDYVLDSDGNIWSLASKINNKENGKYYVEDQIIKINTKTGKIVKKINMRTLLPKLFSTATGLDKHTYNKGKHDIVHLNTIQVYNGNSIIVSSRETSTIIKINGVNATPKIDYMISNQSQWSQIGYTNLLLKQTGGNYLNTAGQHSVTIERSSKLKSGQYYLYMFNNNYGLRDSLTSFKWTNYTSGDKNNNSINGNYSLYYKYLVDENKGTYKLVKWFRVPKSNFVSDVENMANTIVVASGQENQILEYTTNGKKIRTWTFRGKSALTYRTYKYSFKGYYFK</sequence>
<dbReference type="RefSeq" id="WP_212780419.1">
    <property type="nucleotide sequence ID" value="NZ_BMAY01000003.1"/>
</dbReference>
<dbReference type="PANTHER" id="PTHR35340:SF5">
    <property type="entry name" value="ASST-DOMAIN-CONTAINING PROTEIN"/>
    <property type="match status" value="1"/>
</dbReference>
<dbReference type="PANTHER" id="PTHR35340">
    <property type="entry name" value="PQQ ENZYME REPEAT PROTEIN-RELATED"/>
    <property type="match status" value="1"/>
</dbReference>